<keyword evidence="5" id="KW-1185">Reference proteome</keyword>
<evidence type="ECO:0000313" key="4">
    <source>
        <dbReference type="EMBL" id="NEU74994.1"/>
    </source>
</evidence>
<dbReference type="PRINTS" id="PR00455">
    <property type="entry name" value="HTHTETR"/>
</dbReference>
<dbReference type="PROSITE" id="PS50977">
    <property type="entry name" value="HTH_TETR_2"/>
    <property type="match status" value="1"/>
</dbReference>
<keyword evidence="1 2" id="KW-0238">DNA-binding</keyword>
<dbReference type="EMBL" id="JTCM02000055">
    <property type="protein sequence ID" value="NEU74994.1"/>
    <property type="molecule type" value="Genomic_DNA"/>
</dbReference>
<dbReference type="InterPro" id="IPR023772">
    <property type="entry name" value="DNA-bd_HTH_TetR-type_CS"/>
</dbReference>
<dbReference type="GO" id="GO:0003677">
    <property type="term" value="F:DNA binding"/>
    <property type="evidence" value="ECO:0007669"/>
    <property type="project" value="UniProtKB-UniRule"/>
</dbReference>
<evidence type="ECO:0000256" key="2">
    <source>
        <dbReference type="PROSITE-ProRule" id="PRU00335"/>
    </source>
</evidence>
<gene>
    <name evidence="4" type="ORF">PI95_021160</name>
</gene>
<accession>A0A846HEA5</accession>
<proteinExistence type="predicted"/>
<evidence type="ECO:0000256" key="1">
    <source>
        <dbReference type="ARBA" id="ARBA00023125"/>
    </source>
</evidence>
<dbReference type="RefSeq" id="WP_039742053.1">
    <property type="nucleotide sequence ID" value="NZ_JTCM02000055.1"/>
</dbReference>
<dbReference type="PANTHER" id="PTHR43479:SF11">
    <property type="entry name" value="ACREF_ENVCD OPERON REPRESSOR-RELATED"/>
    <property type="match status" value="1"/>
</dbReference>
<dbReference type="PANTHER" id="PTHR43479">
    <property type="entry name" value="ACREF/ENVCD OPERON REPRESSOR-RELATED"/>
    <property type="match status" value="1"/>
</dbReference>
<dbReference type="InterPro" id="IPR001647">
    <property type="entry name" value="HTH_TetR"/>
</dbReference>
<evidence type="ECO:0000313" key="5">
    <source>
        <dbReference type="Proteomes" id="UP000031549"/>
    </source>
</evidence>
<reference evidence="4 5" key="1">
    <citation type="journal article" date="2015" name="Genome Announc.">
        <title>Draft Genome Sequence of Cyanobacterium Hassallia byssoidea Strain VB512170, Isolated from Monuments in India.</title>
        <authorList>
            <person name="Singh D."/>
            <person name="Chandrababunaidu M.M."/>
            <person name="Panda A."/>
            <person name="Sen D."/>
            <person name="Bhattacharyya S."/>
            <person name="Adhikary S.P."/>
            <person name="Tripathy S."/>
        </authorList>
    </citation>
    <scope>NUCLEOTIDE SEQUENCE [LARGE SCALE GENOMIC DNA]</scope>
    <source>
        <strain evidence="4 5">VB512170</strain>
    </source>
</reference>
<feature type="DNA-binding region" description="H-T-H motif" evidence="2">
    <location>
        <begin position="31"/>
        <end position="50"/>
    </location>
</feature>
<dbReference type="InterPro" id="IPR050624">
    <property type="entry name" value="HTH-type_Tx_Regulator"/>
</dbReference>
<evidence type="ECO:0000259" key="3">
    <source>
        <dbReference type="PROSITE" id="PS50977"/>
    </source>
</evidence>
<protein>
    <submittedName>
        <fullName evidence="4">TetR/AcrR family transcriptional regulator</fullName>
    </submittedName>
</protein>
<dbReference type="InterPro" id="IPR009057">
    <property type="entry name" value="Homeodomain-like_sf"/>
</dbReference>
<dbReference type="Pfam" id="PF00440">
    <property type="entry name" value="TetR_N"/>
    <property type="match status" value="1"/>
</dbReference>
<comment type="caution">
    <text evidence="4">The sequence shown here is derived from an EMBL/GenBank/DDBJ whole genome shotgun (WGS) entry which is preliminary data.</text>
</comment>
<dbReference type="SUPFAM" id="SSF46689">
    <property type="entry name" value="Homeodomain-like"/>
    <property type="match status" value="1"/>
</dbReference>
<dbReference type="PROSITE" id="PS01081">
    <property type="entry name" value="HTH_TETR_1"/>
    <property type="match status" value="1"/>
</dbReference>
<dbReference type="AlphaFoldDB" id="A0A846HEA5"/>
<dbReference type="Proteomes" id="UP000031549">
    <property type="component" value="Unassembled WGS sequence"/>
</dbReference>
<dbReference type="Gene3D" id="1.10.357.10">
    <property type="entry name" value="Tetracycline Repressor, domain 2"/>
    <property type="match status" value="1"/>
</dbReference>
<sequence>MPKIVDHDQYRKELLSKCFDLFAEKGYGSITMRQIAEGLRVSTGTLYHYFPSKQALFEQLMEEICQQDVSMATAELSGTQTLPEQLEIIGKFIIKKEDYLIKWTYLLVDFCQHQNFKGMENVDAFNRINERYKQAIYDFLGIQDPVIAAFIYSFIDGLIFERLLNNEMVSIPEQCALLGKMLTAYLEKENSRDVPVERLYES</sequence>
<name>A0A846HEA5_9CYAN</name>
<organism evidence="4 5">
    <name type="scientific">Hassallia byssoidea VB512170</name>
    <dbReference type="NCBI Taxonomy" id="1304833"/>
    <lineage>
        <taxon>Bacteria</taxon>
        <taxon>Bacillati</taxon>
        <taxon>Cyanobacteriota</taxon>
        <taxon>Cyanophyceae</taxon>
        <taxon>Nostocales</taxon>
        <taxon>Tolypothrichaceae</taxon>
        <taxon>Hassallia</taxon>
    </lineage>
</organism>
<feature type="domain" description="HTH tetR-type" evidence="3">
    <location>
        <begin position="8"/>
        <end position="68"/>
    </location>
</feature>